<protein>
    <recommendedName>
        <fullName evidence="3">BTB domain-containing protein</fullName>
    </recommendedName>
</protein>
<name>A0A4V1XAX5_9PEZI</name>
<dbReference type="CDD" id="cd18186">
    <property type="entry name" value="BTB_POZ_ZBTB_KLHL-like"/>
    <property type="match status" value="1"/>
</dbReference>
<dbReference type="EMBL" id="QJNU01000218">
    <property type="protein sequence ID" value="RYP04269.1"/>
    <property type="molecule type" value="Genomic_DNA"/>
</dbReference>
<reference evidence="1 2" key="1">
    <citation type="submission" date="2018-06" db="EMBL/GenBank/DDBJ databases">
        <title>Complete Genomes of Monosporascus.</title>
        <authorList>
            <person name="Robinson A.J."/>
            <person name="Natvig D.O."/>
        </authorList>
    </citation>
    <scope>NUCLEOTIDE SEQUENCE [LARGE SCALE GENOMIC DNA]</scope>
    <source>
        <strain evidence="1 2">CBS 110550</strain>
    </source>
</reference>
<comment type="caution">
    <text evidence="1">The sequence shown here is derived from an EMBL/GenBank/DDBJ whole genome shotgun (WGS) entry which is preliminary data.</text>
</comment>
<proteinExistence type="predicted"/>
<keyword evidence="2" id="KW-1185">Reference proteome</keyword>
<evidence type="ECO:0000313" key="2">
    <source>
        <dbReference type="Proteomes" id="UP000293360"/>
    </source>
</evidence>
<dbReference type="SUPFAM" id="SSF54695">
    <property type="entry name" value="POZ domain"/>
    <property type="match status" value="1"/>
</dbReference>
<dbReference type="OrthoDB" id="6359816at2759"/>
<sequence length="190" mass="21235">MSRRDPPNEYSSSYEMLSDSGAECVFFLKGLAGPFAESQAGVLEIHEQDPDFLDLAIKWLYTGTIDRNDYDTFSVAKFVDLFVLADYLNIKSLKAEILLRLRRTFESGAARFQAKPPRVAGNGATEASLVNDLFYVARVAYTNHSEPFSVLRQIALDFVANTKYLAAGDNHFISQAKDVPYLRQTSLNSS</sequence>
<evidence type="ECO:0008006" key="3">
    <source>
        <dbReference type="Google" id="ProtNLM"/>
    </source>
</evidence>
<organism evidence="1 2">
    <name type="scientific">Monosporascus ibericus</name>
    <dbReference type="NCBI Taxonomy" id="155417"/>
    <lineage>
        <taxon>Eukaryota</taxon>
        <taxon>Fungi</taxon>
        <taxon>Dikarya</taxon>
        <taxon>Ascomycota</taxon>
        <taxon>Pezizomycotina</taxon>
        <taxon>Sordariomycetes</taxon>
        <taxon>Xylariomycetidae</taxon>
        <taxon>Xylariales</taxon>
        <taxon>Xylariales incertae sedis</taxon>
        <taxon>Monosporascus</taxon>
    </lineage>
</organism>
<dbReference type="InterPro" id="IPR011333">
    <property type="entry name" value="SKP1/BTB/POZ_sf"/>
</dbReference>
<dbReference type="AlphaFoldDB" id="A0A4V1XAX5"/>
<gene>
    <name evidence="1" type="ORF">DL764_004572</name>
</gene>
<evidence type="ECO:0000313" key="1">
    <source>
        <dbReference type="EMBL" id="RYP04269.1"/>
    </source>
</evidence>
<accession>A0A4V1XAX5</accession>
<dbReference type="Gene3D" id="3.30.710.10">
    <property type="entry name" value="Potassium Channel Kv1.1, Chain A"/>
    <property type="match status" value="1"/>
</dbReference>
<dbReference type="Proteomes" id="UP000293360">
    <property type="component" value="Unassembled WGS sequence"/>
</dbReference>